<evidence type="ECO:0000313" key="3">
    <source>
        <dbReference type="Proteomes" id="UP000295146"/>
    </source>
</evidence>
<keyword evidence="3" id="KW-1185">Reference proteome</keyword>
<dbReference type="Proteomes" id="UP000295146">
    <property type="component" value="Unassembled WGS sequence"/>
</dbReference>
<sequence>MRILVWGAAGAVGSRVTHEAVARGHQVTAVGRSGPVRGDAADPEDVARLSAGHDVVISATRPRPGQESELVAAAKGLLIGLRGSGIRLILVGGAASLIVPGTEVQLVDSPNFPVDLRPIALACNEQYDVVRAAGGCDWTYVSPPALLEPGERTGRYRQGYDHLVIDAQGNSTISLEDFAIALVDEAERAEHVRQRFTVGY</sequence>
<dbReference type="InterPro" id="IPR051606">
    <property type="entry name" value="Polyketide_Oxido-like"/>
</dbReference>
<dbReference type="PANTHER" id="PTHR43355:SF2">
    <property type="entry name" value="FLAVIN REDUCTASE (NADPH)"/>
    <property type="match status" value="1"/>
</dbReference>
<evidence type="ECO:0000313" key="2">
    <source>
        <dbReference type="EMBL" id="TDW77665.1"/>
    </source>
</evidence>
<proteinExistence type="predicted"/>
<evidence type="ECO:0000259" key="1">
    <source>
        <dbReference type="Pfam" id="PF13460"/>
    </source>
</evidence>
<accession>A0A4R8CNM1</accession>
<dbReference type="OrthoDB" id="3191258at2"/>
<dbReference type="SUPFAM" id="SSF51735">
    <property type="entry name" value="NAD(P)-binding Rossmann-fold domains"/>
    <property type="match status" value="1"/>
</dbReference>
<dbReference type="PANTHER" id="PTHR43355">
    <property type="entry name" value="FLAVIN REDUCTASE (NADPH)"/>
    <property type="match status" value="1"/>
</dbReference>
<dbReference type="EMBL" id="SODP01000001">
    <property type="protein sequence ID" value="TDW77665.1"/>
    <property type="molecule type" value="Genomic_DNA"/>
</dbReference>
<organism evidence="2 3">
    <name type="scientific">Kribbella pratensis</name>
    <dbReference type="NCBI Taxonomy" id="2512112"/>
    <lineage>
        <taxon>Bacteria</taxon>
        <taxon>Bacillati</taxon>
        <taxon>Actinomycetota</taxon>
        <taxon>Actinomycetes</taxon>
        <taxon>Propionibacteriales</taxon>
        <taxon>Kribbellaceae</taxon>
        <taxon>Kribbella</taxon>
    </lineage>
</organism>
<dbReference type="AlphaFoldDB" id="A0A4R8CNM1"/>
<gene>
    <name evidence="2" type="ORF">EV653_2836</name>
</gene>
<protein>
    <recommendedName>
        <fullName evidence="1">NAD(P)-binding domain-containing protein</fullName>
    </recommendedName>
</protein>
<dbReference type="GO" id="GO:0016646">
    <property type="term" value="F:oxidoreductase activity, acting on the CH-NH group of donors, NAD or NADP as acceptor"/>
    <property type="evidence" value="ECO:0007669"/>
    <property type="project" value="TreeGrafter"/>
</dbReference>
<dbReference type="InterPro" id="IPR036291">
    <property type="entry name" value="NAD(P)-bd_dom_sf"/>
</dbReference>
<feature type="domain" description="NAD(P)-binding" evidence="1">
    <location>
        <begin position="7"/>
        <end position="184"/>
    </location>
</feature>
<dbReference type="Gene3D" id="3.40.50.720">
    <property type="entry name" value="NAD(P)-binding Rossmann-like Domain"/>
    <property type="match status" value="1"/>
</dbReference>
<name>A0A4R8CNM1_9ACTN</name>
<dbReference type="RefSeq" id="WP_134102610.1">
    <property type="nucleotide sequence ID" value="NZ_SODP01000001.1"/>
</dbReference>
<comment type="caution">
    <text evidence="2">The sequence shown here is derived from an EMBL/GenBank/DDBJ whole genome shotgun (WGS) entry which is preliminary data.</text>
</comment>
<dbReference type="InterPro" id="IPR016040">
    <property type="entry name" value="NAD(P)-bd_dom"/>
</dbReference>
<dbReference type="Pfam" id="PF13460">
    <property type="entry name" value="NAD_binding_10"/>
    <property type="match status" value="1"/>
</dbReference>
<reference evidence="2 3" key="1">
    <citation type="submission" date="2019-03" db="EMBL/GenBank/DDBJ databases">
        <title>Genomic Encyclopedia of Type Strains, Phase III (KMG-III): the genomes of soil and plant-associated and newly described type strains.</title>
        <authorList>
            <person name="Whitman W."/>
        </authorList>
    </citation>
    <scope>NUCLEOTIDE SEQUENCE [LARGE SCALE GENOMIC DNA]</scope>
    <source>
        <strain evidence="2 3">VKM Ac-2573</strain>
    </source>
</reference>